<organism evidence="1 2">
    <name type="scientific">Paenibacillus oryzisoli</name>
    <dbReference type="NCBI Taxonomy" id="1850517"/>
    <lineage>
        <taxon>Bacteria</taxon>
        <taxon>Bacillati</taxon>
        <taxon>Bacillota</taxon>
        <taxon>Bacilli</taxon>
        <taxon>Bacillales</taxon>
        <taxon>Paenibacillaceae</taxon>
        <taxon>Paenibacillus</taxon>
    </lineage>
</organism>
<sequence length="86" mass="9908">MSEMVGKYCAKFFGKTGVILEIGVVKKVASRTIHVDWGTKTWVYQNRDFNWTPLTKEEFEVKYKKPKFSDAALVRAAELGLKITYN</sequence>
<accession>A0A198AKQ0</accession>
<dbReference type="AlphaFoldDB" id="A0A198AKQ0"/>
<comment type="caution">
    <text evidence="1">The sequence shown here is derived from an EMBL/GenBank/DDBJ whole genome shotgun (WGS) entry which is preliminary data.</text>
</comment>
<protein>
    <submittedName>
        <fullName evidence="1">Uncharacterized protein</fullName>
    </submittedName>
</protein>
<dbReference type="STRING" id="1850517.A8708_16895"/>
<dbReference type="RefSeq" id="WP_056625290.1">
    <property type="nucleotide sequence ID" value="NZ_LYPB01000048.1"/>
</dbReference>
<dbReference type="EMBL" id="LYPB01000048">
    <property type="protein sequence ID" value="OAS21601.1"/>
    <property type="molecule type" value="Genomic_DNA"/>
</dbReference>
<evidence type="ECO:0000313" key="2">
    <source>
        <dbReference type="Proteomes" id="UP000078454"/>
    </source>
</evidence>
<proteinExistence type="predicted"/>
<keyword evidence="2" id="KW-1185">Reference proteome</keyword>
<evidence type="ECO:0000313" key="1">
    <source>
        <dbReference type="EMBL" id="OAS21601.1"/>
    </source>
</evidence>
<dbReference type="Proteomes" id="UP000078454">
    <property type="component" value="Unassembled WGS sequence"/>
</dbReference>
<gene>
    <name evidence="1" type="ORF">A8708_16895</name>
</gene>
<reference evidence="1 2" key="1">
    <citation type="submission" date="2016-05" db="EMBL/GenBank/DDBJ databases">
        <title>Paenibacillus sp. 1ZS3-15 nov., isolated from the rhizosphere soil.</title>
        <authorList>
            <person name="Zhang X.X."/>
            <person name="Zhang J."/>
        </authorList>
    </citation>
    <scope>NUCLEOTIDE SEQUENCE [LARGE SCALE GENOMIC DNA]</scope>
    <source>
        <strain evidence="1 2">1ZS3-15</strain>
    </source>
</reference>
<name>A0A198AKQ0_9BACL</name>
<dbReference type="OrthoDB" id="2626815at2"/>